<accession>F8PT41</accession>
<name>F8PT41_SERL3</name>
<sequence>MTDSETEPESDIAIEDMLLFSKSASQQEPASGNEPPNSMVSVQDVKLAVELLESLDLRSVQKPFAAALRIIDSPFICHGQSVYLTAYFDIYYKDVSLHSVIQDASSTISNFLVSICQSRFDGHFEKRDTMDALAKLFHHSFLRLAFGYRRVFRNIAGQNIAPGTVVPVIICWVDVLMVRIGQATISLPSVCKGDFAKSPPGPLSCQREEVLFRAAAQLPEKWDLVPRIMSSEQASPAAKRLALCLTFAAYVVHPQIVDSPIDHDSWDHDSIKPDEMVDIVSEYLQHVFVNILETSQIYDSPKDILLQQRITCAMIISIYATANTSSEALKNDSLSPFQPYAIRSLACLLEFVMHPDQPSSSSHSLSPCETMDIAQTILVRWGNIFPWCWLAWADRRSVGADIVIYLTVTWLYHLSFQNEGEEDLTPESKLWDMAFGPLLRKHPDAASNIFFTLIQLYSTFIASLSSSCLKQLSLCEMDVFLKITWVITHLINHADSITSSLFCPHLLYVFPILCNMDGYEAVGYIIEGLVSIGPEVVQQFATKVQEDNSLGFINNLEEAVSRSKRKLQRCAEDQDLILCRQILNFLCLLWHSNVVDFCQTKTILSFLAAVAVRLSHIPDSCYHESYAFPALRDGFLNAVAACSTIKLELDQSNTLKAWSSEMLWQFAIVNGSTDLPTAASLAHLIISSKRLCGSFACAEAWSYMQDVLLLTISHHFLGDDEPLALVVCPSICQAMSYLLTRVDRKTARFISSSPWTSSLRIALQELLQGDESYTTEYSKILKERILIIGKNLITLIDRNFDDTDAVLPATSKVTSRLIFCRSADVPRVIFCFSS</sequence>
<reference evidence="2" key="1">
    <citation type="journal article" date="2011" name="Science">
        <title>The plant cell wall-decomposing machinery underlies the functional diversity of forest fungi.</title>
        <authorList>
            <person name="Eastwood D.C."/>
            <person name="Floudas D."/>
            <person name="Binder M."/>
            <person name="Majcherczyk A."/>
            <person name="Schneider P."/>
            <person name="Aerts A."/>
            <person name="Asiegbu F.O."/>
            <person name="Baker S.E."/>
            <person name="Barry K."/>
            <person name="Bendiksby M."/>
            <person name="Blumentritt M."/>
            <person name="Coutinho P.M."/>
            <person name="Cullen D."/>
            <person name="de Vries R.P."/>
            <person name="Gathman A."/>
            <person name="Goodell B."/>
            <person name="Henrissat B."/>
            <person name="Ihrmark K."/>
            <person name="Kauserud H."/>
            <person name="Kohler A."/>
            <person name="LaButti K."/>
            <person name="Lapidus A."/>
            <person name="Lavin J.L."/>
            <person name="Lee Y.-H."/>
            <person name="Lindquist E."/>
            <person name="Lilly W."/>
            <person name="Lucas S."/>
            <person name="Morin E."/>
            <person name="Murat C."/>
            <person name="Oguiza J.A."/>
            <person name="Park J."/>
            <person name="Pisabarro A.G."/>
            <person name="Riley R."/>
            <person name="Rosling A."/>
            <person name="Salamov A."/>
            <person name="Schmidt O."/>
            <person name="Schmutz J."/>
            <person name="Skrede I."/>
            <person name="Stenlid J."/>
            <person name="Wiebenga A."/>
            <person name="Xie X."/>
            <person name="Kuees U."/>
            <person name="Hibbett D.S."/>
            <person name="Hoffmeister D."/>
            <person name="Hoegberg N."/>
            <person name="Martin F."/>
            <person name="Grigoriev I.V."/>
            <person name="Watkinson S.C."/>
        </authorList>
    </citation>
    <scope>NUCLEOTIDE SEQUENCE [LARGE SCALE GENOMIC DNA]</scope>
    <source>
        <strain evidence="2">strain S7.3</strain>
    </source>
</reference>
<evidence type="ECO:0000313" key="1">
    <source>
        <dbReference type="EMBL" id="EGO00871.1"/>
    </source>
</evidence>
<protein>
    <submittedName>
        <fullName evidence="1">Uncharacterized protein</fullName>
    </submittedName>
</protein>
<gene>
    <name evidence="1" type="ORF">SERLA73DRAFT_71840</name>
</gene>
<dbReference type="HOGENOM" id="CLU_347186_0_0_1"/>
<dbReference type="Proteomes" id="UP000008063">
    <property type="component" value="Unassembled WGS sequence"/>
</dbReference>
<dbReference type="OrthoDB" id="3233180at2759"/>
<proteinExistence type="predicted"/>
<keyword evidence="2" id="KW-1185">Reference proteome</keyword>
<evidence type="ECO:0000313" key="2">
    <source>
        <dbReference type="Proteomes" id="UP000008063"/>
    </source>
</evidence>
<dbReference type="InParanoid" id="F8PT41"/>
<dbReference type="STRING" id="936435.F8PT41"/>
<dbReference type="OMA" id="DICAIEY"/>
<dbReference type="AlphaFoldDB" id="F8PT41"/>
<dbReference type="EMBL" id="GL945478">
    <property type="protein sequence ID" value="EGO00871.1"/>
    <property type="molecule type" value="Genomic_DNA"/>
</dbReference>
<organism evidence="2">
    <name type="scientific">Serpula lacrymans var. lacrymans (strain S7.3)</name>
    <name type="common">Dry rot fungus</name>
    <dbReference type="NCBI Taxonomy" id="936435"/>
    <lineage>
        <taxon>Eukaryota</taxon>
        <taxon>Fungi</taxon>
        <taxon>Dikarya</taxon>
        <taxon>Basidiomycota</taxon>
        <taxon>Agaricomycotina</taxon>
        <taxon>Agaricomycetes</taxon>
        <taxon>Agaricomycetidae</taxon>
        <taxon>Boletales</taxon>
        <taxon>Coniophorineae</taxon>
        <taxon>Serpulaceae</taxon>
        <taxon>Serpula</taxon>
    </lineage>
</organism>